<evidence type="ECO:0000313" key="9">
    <source>
        <dbReference type="EMBL" id="JAS28710.1"/>
    </source>
</evidence>
<dbReference type="GO" id="GO:0006269">
    <property type="term" value="P:DNA replication, synthesis of primer"/>
    <property type="evidence" value="ECO:0007669"/>
    <property type="project" value="UniProtKB-KW"/>
</dbReference>
<proteinExistence type="predicted"/>
<dbReference type="InterPro" id="IPR007238">
    <property type="entry name" value="DNA_primase_lsu_euk/arc"/>
</dbReference>
<dbReference type="GO" id="GO:0005658">
    <property type="term" value="C:alpha DNA polymerase:primase complex"/>
    <property type="evidence" value="ECO:0007669"/>
    <property type="project" value="TreeGrafter"/>
</dbReference>
<dbReference type="GO" id="GO:0006270">
    <property type="term" value="P:DNA replication initiation"/>
    <property type="evidence" value="ECO:0007669"/>
    <property type="project" value="TreeGrafter"/>
</dbReference>
<dbReference type="Pfam" id="PF26466">
    <property type="entry name" value="DNA_primase_lrg_N"/>
    <property type="match status" value="1"/>
</dbReference>
<dbReference type="PANTHER" id="PTHR10537:SF4">
    <property type="entry name" value="DNA PRIMASE LARGE SUBUNIT"/>
    <property type="match status" value="1"/>
</dbReference>
<evidence type="ECO:0000256" key="5">
    <source>
        <dbReference type="ARBA" id="ARBA00022723"/>
    </source>
</evidence>
<feature type="non-terminal residue" evidence="9">
    <location>
        <position position="294"/>
    </location>
</feature>
<evidence type="ECO:0000256" key="3">
    <source>
        <dbReference type="ARBA" id="ARBA00022515"/>
    </source>
</evidence>
<evidence type="ECO:0000256" key="1">
    <source>
        <dbReference type="ARBA" id="ARBA00001966"/>
    </source>
</evidence>
<dbReference type="InterPro" id="IPR058560">
    <property type="entry name" value="DNA_primase_C"/>
</dbReference>
<keyword evidence="5" id="KW-0479">Metal-binding</keyword>
<dbReference type="GO" id="GO:0046872">
    <property type="term" value="F:metal ion binding"/>
    <property type="evidence" value="ECO:0007669"/>
    <property type="project" value="UniProtKB-KW"/>
</dbReference>
<dbReference type="AlphaFoldDB" id="A0A1B6DSR4"/>
<evidence type="ECO:0000256" key="6">
    <source>
        <dbReference type="ARBA" id="ARBA00023004"/>
    </source>
</evidence>
<keyword evidence="7" id="KW-0411">Iron-sulfur</keyword>
<keyword evidence="4" id="KW-0235">DNA replication</keyword>
<evidence type="ECO:0000259" key="8">
    <source>
        <dbReference type="Pfam" id="PF04104"/>
    </source>
</evidence>
<evidence type="ECO:0000256" key="7">
    <source>
        <dbReference type="ARBA" id="ARBA00023014"/>
    </source>
</evidence>
<evidence type="ECO:0000256" key="4">
    <source>
        <dbReference type="ARBA" id="ARBA00022705"/>
    </source>
</evidence>
<comment type="cofactor">
    <cofactor evidence="1">
        <name>[4Fe-4S] cluster</name>
        <dbReference type="ChEBI" id="CHEBI:49883"/>
    </cofactor>
</comment>
<accession>A0A1B6DSR4</accession>
<gene>
    <name evidence="9" type="ORF">g.31928</name>
</gene>
<dbReference type="PANTHER" id="PTHR10537">
    <property type="entry name" value="DNA PRIMASE LARGE SUBUNIT"/>
    <property type="match status" value="1"/>
</dbReference>
<dbReference type="GO" id="GO:0051539">
    <property type="term" value="F:4 iron, 4 sulfur cluster binding"/>
    <property type="evidence" value="ECO:0007669"/>
    <property type="project" value="UniProtKB-KW"/>
</dbReference>
<sequence>MFYIKPPRGNINLHKLQECIETRMKYFVRMDTVSDVNNEMCSNVEYMMSGTPLDRTGHFMLRLLLFGNNRLQEFLIDSETKLLLTRINGFVYKDLLQFLKTSIRHIEEYLNDSQMSWLTTIGESLKSIQTFAYASHYESFQHDELCSQNIILVPFQLCLSLLKNREVSLRKGYCEVPCGKWKKLIENLFSSHLKFCFKEIASEKRLLYELKCDQRLIDLQNIVQNIYYNGIESDGLLNNKTVSAKDIENVYSYFPPCMLNIYRYLKIDHRLSHQARFDFSLYLKDIGMPLHESI</sequence>
<dbReference type="Pfam" id="PF04104">
    <property type="entry name" value="DNA_primase_lrg"/>
    <property type="match status" value="1"/>
</dbReference>
<keyword evidence="2" id="KW-0004">4Fe-4S</keyword>
<protein>
    <recommendedName>
        <fullName evidence="8">DNA primase large subunit C-terminal domain-containing protein</fullName>
    </recommendedName>
</protein>
<evidence type="ECO:0000256" key="2">
    <source>
        <dbReference type="ARBA" id="ARBA00022485"/>
    </source>
</evidence>
<feature type="domain" description="DNA primase large subunit C-terminal" evidence="8">
    <location>
        <begin position="250"/>
        <end position="294"/>
    </location>
</feature>
<keyword evidence="6" id="KW-0408">Iron</keyword>
<name>A0A1B6DSR4_9HEMI</name>
<organism evidence="9">
    <name type="scientific">Clastoptera arizonana</name>
    <name type="common">Arizona spittle bug</name>
    <dbReference type="NCBI Taxonomy" id="38151"/>
    <lineage>
        <taxon>Eukaryota</taxon>
        <taxon>Metazoa</taxon>
        <taxon>Ecdysozoa</taxon>
        <taxon>Arthropoda</taxon>
        <taxon>Hexapoda</taxon>
        <taxon>Insecta</taxon>
        <taxon>Pterygota</taxon>
        <taxon>Neoptera</taxon>
        <taxon>Paraneoptera</taxon>
        <taxon>Hemiptera</taxon>
        <taxon>Auchenorrhyncha</taxon>
        <taxon>Cercopoidea</taxon>
        <taxon>Clastopteridae</taxon>
        <taxon>Clastoptera</taxon>
    </lineage>
</organism>
<reference evidence="9" key="1">
    <citation type="submission" date="2015-12" db="EMBL/GenBank/DDBJ databases">
        <title>De novo transcriptome assembly of four potential Pierce s Disease insect vectors from Arizona vineyards.</title>
        <authorList>
            <person name="Tassone E.E."/>
        </authorList>
    </citation>
    <scope>NUCLEOTIDE SEQUENCE</scope>
</reference>
<keyword evidence="3" id="KW-0639">Primosome</keyword>
<dbReference type="EMBL" id="GEDC01008588">
    <property type="protein sequence ID" value="JAS28710.1"/>
    <property type="molecule type" value="Transcribed_RNA"/>
</dbReference>
<dbReference type="Gene3D" id="1.20.930.80">
    <property type="match status" value="1"/>
</dbReference>